<dbReference type="InterPro" id="IPR003848">
    <property type="entry name" value="DUF218"/>
</dbReference>
<name>A0ABT7TEW8_9MICO</name>
<dbReference type="Proteomes" id="UP001235720">
    <property type="component" value="Unassembled WGS sequence"/>
</dbReference>
<evidence type="ECO:0000313" key="3">
    <source>
        <dbReference type="Proteomes" id="UP001235720"/>
    </source>
</evidence>
<reference evidence="2 3" key="1">
    <citation type="submission" date="2023-06" db="EMBL/GenBank/DDBJ databases">
        <authorList>
            <person name="Feng G."/>
            <person name="Li J."/>
            <person name="Zhu H."/>
        </authorList>
    </citation>
    <scope>NUCLEOTIDE SEQUENCE [LARGE SCALE GENOMIC DNA]</scope>
    <source>
        <strain evidence="2 3">RHCJP20</strain>
    </source>
</reference>
<evidence type="ECO:0000259" key="1">
    <source>
        <dbReference type="Pfam" id="PF02698"/>
    </source>
</evidence>
<sequence length="229" mass="24389">MTAKGSVPRGTLPFVVALVGLAALATLTFGEAVHARASAQARAELGGKPQHWGDADAPHRSPTASVIVLGFANRGDRPNAVNRWRARIGARTALRLASTGTTVTVVCCGGAVRGVRPESDLLAAALRANGWLGEIRYDRESVSTWENIVNARKLLGDQAMIALCSNGLHAAKARAYLRRQDPQLARRLVPADDYRLGEMILLKPVFASVGLWKLAAARRVSRGTRPSGA</sequence>
<keyword evidence="3" id="KW-1185">Reference proteome</keyword>
<dbReference type="EMBL" id="JAUCMM010000003">
    <property type="protein sequence ID" value="MDM7887914.1"/>
    <property type="molecule type" value="Genomic_DNA"/>
</dbReference>
<feature type="domain" description="DUF218" evidence="1">
    <location>
        <begin position="66"/>
        <end position="181"/>
    </location>
</feature>
<dbReference type="RefSeq" id="WP_289469628.1">
    <property type="nucleotide sequence ID" value="NZ_JAUCMM010000003.1"/>
</dbReference>
<accession>A0ABT7TEW8</accession>
<dbReference type="CDD" id="cd06259">
    <property type="entry name" value="YdcF-like"/>
    <property type="match status" value="1"/>
</dbReference>
<organism evidence="2 3">
    <name type="scientific">Curtobacterium subtropicum</name>
    <dbReference type="NCBI Taxonomy" id="3055138"/>
    <lineage>
        <taxon>Bacteria</taxon>
        <taxon>Bacillati</taxon>
        <taxon>Actinomycetota</taxon>
        <taxon>Actinomycetes</taxon>
        <taxon>Micrococcales</taxon>
        <taxon>Microbacteriaceae</taxon>
        <taxon>Curtobacterium</taxon>
    </lineage>
</organism>
<protein>
    <submittedName>
        <fullName evidence="2">YdcF family protein</fullName>
    </submittedName>
</protein>
<gene>
    <name evidence="2" type="ORF">QUG98_05535</name>
</gene>
<evidence type="ECO:0000313" key="2">
    <source>
        <dbReference type="EMBL" id="MDM7887914.1"/>
    </source>
</evidence>
<dbReference type="Pfam" id="PF02698">
    <property type="entry name" value="DUF218"/>
    <property type="match status" value="1"/>
</dbReference>
<proteinExistence type="predicted"/>
<comment type="caution">
    <text evidence="2">The sequence shown here is derived from an EMBL/GenBank/DDBJ whole genome shotgun (WGS) entry which is preliminary data.</text>
</comment>